<feature type="region of interest" description="Disordered" evidence="2">
    <location>
        <begin position="405"/>
        <end position="480"/>
    </location>
</feature>
<dbReference type="OrthoDB" id="4495335at2759"/>
<feature type="region of interest" description="Disordered" evidence="2">
    <location>
        <begin position="519"/>
        <end position="558"/>
    </location>
</feature>
<dbReference type="AlphaFoldDB" id="A0A5N5D202"/>
<feature type="coiled-coil region" evidence="1">
    <location>
        <begin position="256"/>
        <end position="290"/>
    </location>
</feature>
<comment type="caution">
    <text evidence="3">The sequence shown here is derived from an EMBL/GenBank/DDBJ whole genome shotgun (WGS) entry which is preliminary data.</text>
</comment>
<dbReference type="PANTHER" id="PTHR42041">
    <property type="entry name" value="DNA ENDONUCLEASE ACTIVATOR CTP1 C-TERMINAL DOMAIN-CONTAINING PROTEIN"/>
    <property type="match status" value="1"/>
</dbReference>
<feature type="compositionally biased region" description="Low complexity" evidence="2">
    <location>
        <begin position="1"/>
        <end position="27"/>
    </location>
</feature>
<evidence type="ECO:0000313" key="3">
    <source>
        <dbReference type="EMBL" id="KAB2571432.1"/>
    </source>
</evidence>
<feature type="region of interest" description="Disordered" evidence="2">
    <location>
        <begin position="576"/>
        <end position="596"/>
    </location>
</feature>
<dbReference type="PANTHER" id="PTHR42041:SF1">
    <property type="entry name" value="DNA ENDONUCLEASE ACTIVATOR CTP1 C-TERMINAL DOMAIN-CONTAINING PROTEIN"/>
    <property type="match status" value="1"/>
</dbReference>
<feature type="compositionally biased region" description="Low complexity" evidence="2">
    <location>
        <begin position="52"/>
        <end position="68"/>
    </location>
</feature>
<dbReference type="EMBL" id="VCHE01000102">
    <property type="protein sequence ID" value="KAB2571432.1"/>
    <property type="molecule type" value="Genomic_DNA"/>
</dbReference>
<evidence type="ECO:0000256" key="2">
    <source>
        <dbReference type="SAM" id="MobiDB-lite"/>
    </source>
</evidence>
<protein>
    <submittedName>
        <fullName evidence="3">Chromosome partition protein Smc</fullName>
    </submittedName>
</protein>
<feature type="region of interest" description="Disordered" evidence="2">
    <location>
        <begin position="301"/>
        <end position="344"/>
    </location>
</feature>
<feature type="compositionally biased region" description="Low complexity" evidence="2">
    <location>
        <begin position="520"/>
        <end position="541"/>
    </location>
</feature>
<gene>
    <name evidence="3" type="primary">smc_1</name>
    <name evidence="3" type="ORF">DBV05_g9906</name>
</gene>
<evidence type="ECO:0000313" key="4">
    <source>
        <dbReference type="Proteomes" id="UP000325902"/>
    </source>
</evidence>
<accession>A0A5N5D202</accession>
<evidence type="ECO:0000256" key="1">
    <source>
        <dbReference type="SAM" id="Coils"/>
    </source>
</evidence>
<keyword evidence="4" id="KW-1185">Reference proteome</keyword>
<sequence>MDPQTLPQQSPDAAAAAVGSPLAALSPERLNNMRSPLMLPTTTTGRGSLPCSPTSSASDNGSGSNNTDYYGSLRLGSPPKLRASHHGHARNSSSDVRAAVARFEQLDHRELHRRDEAAVRRAEMAREMAELDARRLRDDKDGFEKEARRIREEARKMKKEAEESRERERKVAKRLEVVMEELHRAKETHSHAQGLYEKEIRKARKEAFKSSSALVKMQEELKATRNSLRITQSGLESEKIKCAKREQEAFQAEYKLVGVQEELSKAREQIKTVEEERDALKTSLKEEEVARIAAEGLIALPASRPGEEDEFDSPKKTPSKLRVCSGSDKENFIPSSPSKNAELKSLHEDLAAERRRRERAEDTVEFMKMECQFQCCSCRMAELNGDNYIHDDTFEKEMAKIRTSLPASMTPPISDGGDADVDTTTTSKRSVPANVSRPATPPHSATLSDEQRELLFSPSTGTFRSVPSPEKAAAEVEEKQQIEDVEMTDIDAPPMEVAAPAAPTSLPTPVEPAPMEIEQAAASARASQVSRASQASRASSRPPSPPRTPGPERGRSSTSHAHYYYRHASNASSSSYAASTSAASERPAHNNNTNNFFHRTVTTTTTIPMCFDSPKPASSSNHHHFHTVSRSTFTPSSRPSVHDAFATPTAAEKATLHRTPSFKDRPFDREVALEKIQERRRRARSVAEGKATPRRPMVDASSRREVSAPM</sequence>
<feature type="coiled-coil region" evidence="1">
    <location>
        <begin position="114"/>
        <end position="178"/>
    </location>
</feature>
<feature type="region of interest" description="Disordered" evidence="2">
    <location>
        <begin position="1"/>
        <end position="96"/>
    </location>
</feature>
<dbReference type="Proteomes" id="UP000325902">
    <property type="component" value="Unassembled WGS sequence"/>
</dbReference>
<name>A0A5N5D202_9PEZI</name>
<feature type="compositionally biased region" description="Basic and acidic residues" evidence="2">
    <location>
        <begin position="661"/>
        <end position="677"/>
    </location>
</feature>
<feature type="compositionally biased region" description="Basic and acidic residues" evidence="2">
    <location>
        <begin position="701"/>
        <end position="710"/>
    </location>
</feature>
<proteinExistence type="predicted"/>
<keyword evidence="1" id="KW-0175">Coiled coil</keyword>
<feature type="region of interest" description="Disordered" evidence="2">
    <location>
        <begin position="650"/>
        <end position="710"/>
    </location>
</feature>
<organism evidence="3 4">
    <name type="scientific">Lasiodiplodia theobromae</name>
    <dbReference type="NCBI Taxonomy" id="45133"/>
    <lineage>
        <taxon>Eukaryota</taxon>
        <taxon>Fungi</taxon>
        <taxon>Dikarya</taxon>
        <taxon>Ascomycota</taxon>
        <taxon>Pezizomycotina</taxon>
        <taxon>Dothideomycetes</taxon>
        <taxon>Dothideomycetes incertae sedis</taxon>
        <taxon>Botryosphaeriales</taxon>
        <taxon>Botryosphaeriaceae</taxon>
        <taxon>Lasiodiplodia</taxon>
    </lineage>
</organism>
<reference evidence="3 4" key="1">
    <citation type="journal article" date="2019" name="Sci. Rep.">
        <title>A multi-omics analysis of the grapevine pathogen Lasiodiplodia theobromae reveals that temperature affects the expression of virulence- and pathogenicity-related genes.</title>
        <authorList>
            <person name="Felix C."/>
            <person name="Meneses R."/>
            <person name="Goncalves M.F.M."/>
            <person name="Tilleman L."/>
            <person name="Duarte A.S."/>
            <person name="Jorrin-Novo J.V."/>
            <person name="Van de Peer Y."/>
            <person name="Deforce D."/>
            <person name="Van Nieuwerburgh F."/>
            <person name="Esteves A.C."/>
            <person name="Alves A."/>
        </authorList>
    </citation>
    <scope>NUCLEOTIDE SEQUENCE [LARGE SCALE GENOMIC DNA]</scope>
    <source>
        <strain evidence="3 4">LA-SOL3</strain>
    </source>
</reference>